<accession>A0ABW5CGI1</accession>
<dbReference type="Proteomes" id="UP001597296">
    <property type="component" value="Unassembled WGS sequence"/>
</dbReference>
<dbReference type="Pfam" id="PF03435">
    <property type="entry name" value="Sacchrp_dh_NADP"/>
    <property type="match status" value="1"/>
</dbReference>
<evidence type="ECO:0000313" key="2">
    <source>
        <dbReference type="EMBL" id="MFD2235082.1"/>
    </source>
</evidence>
<dbReference type="EMBL" id="JBHUIY010000035">
    <property type="protein sequence ID" value="MFD2235082.1"/>
    <property type="molecule type" value="Genomic_DNA"/>
</dbReference>
<name>A0ABW5CGI1_9PROT</name>
<evidence type="ECO:0000259" key="1">
    <source>
        <dbReference type="Pfam" id="PF03435"/>
    </source>
</evidence>
<feature type="domain" description="Saccharopine dehydrogenase NADP binding" evidence="1">
    <location>
        <begin position="6"/>
        <end position="100"/>
    </location>
</feature>
<dbReference type="PANTHER" id="PTHR43781:SF1">
    <property type="entry name" value="SACCHAROPINE DEHYDROGENASE"/>
    <property type="match status" value="1"/>
</dbReference>
<organism evidence="2 3">
    <name type="scientific">Phaeospirillum tilakii</name>
    <dbReference type="NCBI Taxonomy" id="741673"/>
    <lineage>
        <taxon>Bacteria</taxon>
        <taxon>Pseudomonadati</taxon>
        <taxon>Pseudomonadota</taxon>
        <taxon>Alphaproteobacteria</taxon>
        <taxon>Rhodospirillales</taxon>
        <taxon>Rhodospirillaceae</taxon>
        <taxon>Phaeospirillum</taxon>
    </lineage>
</organism>
<dbReference type="Gene3D" id="3.40.50.720">
    <property type="entry name" value="NAD(P)-binding Rossmann-like Domain"/>
    <property type="match status" value="1"/>
</dbReference>
<dbReference type="InterPro" id="IPR005097">
    <property type="entry name" value="Sacchrp_dh_NADP-bd"/>
</dbReference>
<dbReference type="RefSeq" id="WP_377317927.1">
    <property type="nucleotide sequence ID" value="NZ_JBHUIY010000035.1"/>
</dbReference>
<sequence>MIVGLVGGYGDVGTAVARQIAALGLARLRIGGRDAETAQRLAASLGGSEAAGVDAGDDAALDRFVRDCRVVLNCAGPTQAIGDRVARAALRAGADYVDVGGDERLEAALDPGEYRRRGRIAVISAGLHPGLTGLLPRWAAGRGWSRVDGLTSYFGLRDTFTPTAALDYLQAAADGIGRSGTVWRGGRHPAPPVRNGETAVPLFPVPTTLLAYLTPEAERLARALRLEHGAWYTVLCGRHVTSAFACVHGLGPEAGARLLCQASRLDLGGQTRFVLHLLQLDGWRDGRATTRTTVLRGTGNAALTGAMAAMTVAAVLRGEIPPGRHAAAAILNPDRTIPRLVSCGVVDLLTEADGTIAALHAIEEGAL</sequence>
<dbReference type="SUPFAM" id="SSF51735">
    <property type="entry name" value="NAD(P)-binding Rossmann-fold domains"/>
    <property type="match status" value="1"/>
</dbReference>
<dbReference type="PANTHER" id="PTHR43781">
    <property type="entry name" value="SACCHAROPINE DEHYDROGENASE"/>
    <property type="match status" value="1"/>
</dbReference>
<protein>
    <submittedName>
        <fullName evidence="2">Saccharopine dehydrogenase NADP-binding domain-containing protein</fullName>
    </submittedName>
</protein>
<gene>
    <name evidence="2" type="ORF">ACFSNB_14815</name>
</gene>
<reference evidence="3" key="1">
    <citation type="journal article" date="2019" name="Int. J. Syst. Evol. Microbiol.">
        <title>The Global Catalogue of Microorganisms (GCM) 10K type strain sequencing project: providing services to taxonomists for standard genome sequencing and annotation.</title>
        <authorList>
            <consortium name="The Broad Institute Genomics Platform"/>
            <consortium name="The Broad Institute Genome Sequencing Center for Infectious Disease"/>
            <person name="Wu L."/>
            <person name="Ma J."/>
        </authorList>
    </citation>
    <scope>NUCLEOTIDE SEQUENCE [LARGE SCALE GENOMIC DNA]</scope>
    <source>
        <strain evidence="3">KCTC 15012</strain>
    </source>
</reference>
<keyword evidence="3" id="KW-1185">Reference proteome</keyword>
<proteinExistence type="predicted"/>
<comment type="caution">
    <text evidence="2">The sequence shown here is derived from an EMBL/GenBank/DDBJ whole genome shotgun (WGS) entry which is preliminary data.</text>
</comment>
<evidence type="ECO:0000313" key="3">
    <source>
        <dbReference type="Proteomes" id="UP001597296"/>
    </source>
</evidence>
<dbReference type="InterPro" id="IPR036291">
    <property type="entry name" value="NAD(P)-bd_dom_sf"/>
</dbReference>